<protein>
    <submittedName>
        <fullName evidence="2">Uncharacterized protein</fullName>
    </submittedName>
</protein>
<keyword evidence="1" id="KW-0812">Transmembrane</keyword>
<evidence type="ECO:0000313" key="2">
    <source>
        <dbReference type="EMBL" id="SCY53808.1"/>
    </source>
</evidence>
<proteinExistence type="predicted"/>
<evidence type="ECO:0000256" key="1">
    <source>
        <dbReference type="SAM" id="Phobius"/>
    </source>
</evidence>
<dbReference type="Proteomes" id="UP000183047">
    <property type="component" value="Unassembled WGS sequence"/>
</dbReference>
<evidence type="ECO:0000313" key="3">
    <source>
        <dbReference type="Proteomes" id="UP000183047"/>
    </source>
</evidence>
<dbReference type="OrthoDB" id="2005183at2"/>
<dbReference type="AlphaFoldDB" id="A0A1G5GT34"/>
<gene>
    <name evidence="2" type="ORF">SAMN02910451_03005</name>
</gene>
<accession>A0A1G5GT34</accession>
<name>A0A1G5GT34_9FIRM</name>
<keyword evidence="1" id="KW-0472">Membrane</keyword>
<sequence>MNLEGTERIDNLCRRLRRANIIAFTFTFLVIAAVFTGSLLYKKTEQKIKSVRINYATEEEIQDIIGFEEFEDGKWFKGNLKYDHSEELDYGMKCANYTGVLYETK</sequence>
<feature type="transmembrane region" description="Helical" evidence="1">
    <location>
        <begin position="21"/>
        <end position="41"/>
    </location>
</feature>
<organism evidence="2 3">
    <name type="scientific">Butyrivibrio hungatei</name>
    <dbReference type="NCBI Taxonomy" id="185008"/>
    <lineage>
        <taxon>Bacteria</taxon>
        <taxon>Bacillati</taxon>
        <taxon>Bacillota</taxon>
        <taxon>Clostridia</taxon>
        <taxon>Lachnospirales</taxon>
        <taxon>Lachnospiraceae</taxon>
        <taxon>Butyrivibrio</taxon>
    </lineage>
</organism>
<dbReference type="EMBL" id="FMUR01000023">
    <property type="protein sequence ID" value="SCY53808.1"/>
    <property type="molecule type" value="Genomic_DNA"/>
</dbReference>
<dbReference type="RefSeq" id="WP_074463377.1">
    <property type="nucleotide sequence ID" value="NZ_FMUR01000023.1"/>
</dbReference>
<keyword evidence="3" id="KW-1185">Reference proteome</keyword>
<keyword evidence="1" id="KW-1133">Transmembrane helix</keyword>
<reference evidence="3" key="1">
    <citation type="submission" date="2016-10" db="EMBL/GenBank/DDBJ databases">
        <authorList>
            <person name="Varghese N."/>
            <person name="Submissions S."/>
        </authorList>
    </citation>
    <scope>NUCLEOTIDE SEQUENCE [LARGE SCALE GENOMIC DNA]</scope>
    <source>
        <strain evidence="3">XBD2006</strain>
    </source>
</reference>